<protein>
    <submittedName>
        <fullName evidence="3">Uncharacterized protein</fullName>
    </submittedName>
</protein>
<keyword evidence="2" id="KW-0472">Membrane</keyword>
<organism evidence="3 4">
    <name type="scientific">Ajellomyces capsulatus</name>
    <name type="common">Darling's disease fungus</name>
    <name type="synonym">Histoplasma capsulatum</name>
    <dbReference type="NCBI Taxonomy" id="5037"/>
    <lineage>
        <taxon>Eukaryota</taxon>
        <taxon>Fungi</taxon>
        <taxon>Dikarya</taxon>
        <taxon>Ascomycota</taxon>
        <taxon>Pezizomycotina</taxon>
        <taxon>Eurotiomycetes</taxon>
        <taxon>Eurotiomycetidae</taxon>
        <taxon>Onygenales</taxon>
        <taxon>Ajellomycetaceae</taxon>
        <taxon>Histoplasma</taxon>
    </lineage>
</organism>
<dbReference type="AlphaFoldDB" id="A0A8H8CRS8"/>
<reference evidence="3 4" key="1">
    <citation type="submission" date="2021-01" db="EMBL/GenBank/DDBJ databases">
        <title>Chromosome-level genome assembly of a human fungal pathogen reveals clustering of transcriptionally co-regulated genes.</title>
        <authorList>
            <person name="Voorhies M."/>
            <person name="Cohen S."/>
            <person name="Shea T.P."/>
            <person name="Petrus S."/>
            <person name="Munoz J.F."/>
            <person name="Poplawski S."/>
            <person name="Goldman W.E."/>
            <person name="Michael T."/>
            <person name="Cuomo C.A."/>
            <person name="Sil A."/>
            <person name="Beyhan S."/>
        </authorList>
    </citation>
    <scope>NUCLEOTIDE SEQUENCE [LARGE SCALE GENOMIC DNA]</scope>
    <source>
        <strain evidence="3 4">G184AR</strain>
    </source>
</reference>
<feature type="transmembrane region" description="Helical" evidence="2">
    <location>
        <begin position="20"/>
        <end position="42"/>
    </location>
</feature>
<evidence type="ECO:0000313" key="3">
    <source>
        <dbReference type="EMBL" id="KAG5287314.1"/>
    </source>
</evidence>
<keyword evidence="2" id="KW-0812">Transmembrane</keyword>
<sequence length="115" mass="12283">MVFDLDRSGESNKFHHPCDRGLVAMVSMLYLLGIPACSLLSSDKDRGRPVRRQSGESSSKTVPTEKARFLRAGVETWSSNTSRASAGFVKECEAGMAGTGGIIDSGRPSFTRGVG</sequence>
<dbReference type="VEuPathDB" id="FungiDB:I7I52_11045"/>
<accession>A0A8H8CRS8</accession>
<gene>
    <name evidence="3" type="ORF">I7I52_11045</name>
</gene>
<evidence type="ECO:0000256" key="2">
    <source>
        <dbReference type="SAM" id="Phobius"/>
    </source>
</evidence>
<name>A0A8H8CRS8_AJECA</name>
<keyword evidence="2" id="KW-1133">Transmembrane helix</keyword>
<evidence type="ECO:0000313" key="4">
    <source>
        <dbReference type="Proteomes" id="UP000670092"/>
    </source>
</evidence>
<dbReference type="EMBL" id="JAEVHI010000007">
    <property type="protein sequence ID" value="KAG5287314.1"/>
    <property type="molecule type" value="Genomic_DNA"/>
</dbReference>
<proteinExistence type="predicted"/>
<evidence type="ECO:0000256" key="1">
    <source>
        <dbReference type="SAM" id="MobiDB-lite"/>
    </source>
</evidence>
<feature type="region of interest" description="Disordered" evidence="1">
    <location>
        <begin position="41"/>
        <end position="64"/>
    </location>
</feature>
<comment type="caution">
    <text evidence="3">The sequence shown here is derived from an EMBL/GenBank/DDBJ whole genome shotgun (WGS) entry which is preliminary data.</text>
</comment>
<dbReference type="Proteomes" id="UP000670092">
    <property type="component" value="Unassembled WGS sequence"/>
</dbReference>